<evidence type="ECO:0000256" key="3">
    <source>
        <dbReference type="ARBA" id="ARBA00022763"/>
    </source>
</evidence>
<evidence type="ECO:0000256" key="6">
    <source>
        <dbReference type="SAM" id="MobiDB-lite"/>
    </source>
</evidence>
<dbReference type="GO" id="GO:0071942">
    <property type="term" value="C:XPC complex"/>
    <property type="evidence" value="ECO:0007669"/>
    <property type="project" value="TreeGrafter"/>
</dbReference>
<dbReference type="SUPFAM" id="SSF54001">
    <property type="entry name" value="Cysteine proteinases"/>
    <property type="match status" value="1"/>
</dbReference>
<accession>A0A0D0BAW5</accession>
<evidence type="ECO:0000256" key="5">
    <source>
        <dbReference type="ARBA" id="ARBA00023242"/>
    </source>
</evidence>
<dbReference type="Gene3D" id="3.30.70.2460">
    <property type="entry name" value="Rad4, beta-hairpin domain BHD3"/>
    <property type="match status" value="1"/>
</dbReference>
<feature type="domain" description="Rad4 beta-hairpin" evidence="9">
    <location>
        <begin position="592"/>
        <end position="666"/>
    </location>
</feature>
<feature type="compositionally biased region" description="Acidic residues" evidence="6">
    <location>
        <begin position="11"/>
        <end position="20"/>
    </location>
</feature>
<dbReference type="EMBL" id="KN835213">
    <property type="protein sequence ID" value="KIK43412.1"/>
    <property type="molecule type" value="Genomic_DNA"/>
</dbReference>
<dbReference type="GO" id="GO:0006289">
    <property type="term" value="P:nucleotide-excision repair"/>
    <property type="evidence" value="ECO:0007669"/>
    <property type="project" value="InterPro"/>
</dbReference>
<feature type="region of interest" description="Disordered" evidence="6">
    <location>
        <begin position="1"/>
        <end position="20"/>
    </location>
</feature>
<feature type="domain" description="Rad4 beta-hairpin" evidence="8">
    <location>
        <begin position="514"/>
        <end position="585"/>
    </location>
</feature>
<dbReference type="Proteomes" id="UP000054485">
    <property type="component" value="Unassembled WGS sequence"/>
</dbReference>
<gene>
    <name evidence="10" type="ORF">CY34DRAFT_81849</name>
</gene>
<reference evidence="10 11" key="1">
    <citation type="submission" date="2014-04" db="EMBL/GenBank/DDBJ databases">
        <authorList>
            <consortium name="DOE Joint Genome Institute"/>
            <person name="Kuo A."/>
            <person name="Ruytinx J."/>
            <person name="Rineau F."/>
            <person name="Colpaert J."/>
            <person name="Kohler A."/>
            <person name="Nagy L.G."/>
            <person name="Floudas D."/>
            <person name="Copeland A."/>
            <person name="Barry K.W."/>
            <person name="Cichocki N."/>
            <person name="Veneault-Fourrey C."/>
            <person name="LaButti K."/>
            <person name="Lindquist E.A."/>
            <person name="Lipzen A."/>
            <person name="Lundell T."/>
            <person name="Morin E."/>
            <person name="Murat C."/>
            <person name="Sun H."/>
            <person name="Tunlid A."/>
            <person name="Henrissat B."/>
            <person name="Grigoriev I.V."/>
            <person name="Hibbett D.S."/>
            <person name="Martin F."/>
            <person name="Nordberg H.P."/>
            <person name="Cantor M.N."/>
            <person name="Hua S.X."/>
        </authorList>
    </citation>
    <scope>NUCLEOTIDE SEQUENCE [LARGE SCALE GENOMIC DNA]</scope>
    <source>
        <strain evidence="10 11">UH-Slu-Lm8-n1</strain>
    </source>
</reference>
<dbReference type="InterPro" id="IPR018325">
    <property type="entry name" value="Rad4/PNGase_transGLS-fold"/>
</dbReference>
<dbReference type="STRING" id="930992.A0A0D0BAW5"/>
<dbReference type="FunCoup" id="A0A0D0BAW5">
    <property type="interactions" value="87"/>
</dbReference>
<feature type="domain" description="Rad4 beta-hairpin" evidence="7">
    <location>
        <begin position="462"/>
        <end position="512"/>
    </location>
</feature>
<dbReference type="Gene3D" id="2.20.20.110">
    <property type="entry name" value="Rad4, beta-hairpin domain BHD1"/>
    <property type="match status" value="1"/>
</dbReference>
<dbReference type="Pfam" id="PF10404">
    <property type="entry name" value="BHD_2"/>
    <property type="match status" value="1"/>
</dbReference>
<dbReference type="InterPro" id="IPR018327">
    <property type="entry name" value="BHD_2"/>
</dbReference>
<dbReference type="SMART" id="SM01032">
    <property type="entry name" value="BHD_3"/>
    <property type="match status" value="1"/>
</dbReference>
<dbReference type="Pfam" id="PF10403">
    <property type="entry name" value="BHD_1"/>
    <property type="match status" value="1"/>
</dbReference>
<dbReference type="SMART" id="SM01030">
    <property type="entry name" value="BHD_1"/>
    <property type="match status" value="1"/>
</dbReference>
<evidence type="ECO:0000259" key="9">
    <source>
        <dbReference type="SMART" id="SM01032"/>
    </source>
</evidence>
<dbReference type="Gene3D" id="3.90.260.10">
    <property type="entry name" value="Transglutaminase-like"/>
    <property type="match status" value="1"/>
</dbReference>
<evidence type="ECO:0000259" key="7">
    <source>
        <dbReference type="SMART" id="SM01030"/>
    </source>
</evidence>
<dbReference type="InterPro" id="IPR036985">
    <property type="entry name" value="Transglutaminase-like_sf"/>
</dbReference>
<dbReference type="GO" id="GO:0000111">
    <property type="term" value="C:nucleotide-excision repair factor 2 complex"/>
    <property type="evidence" value="ECO:0007669"/>
    <property type="project" value="TreeGrafter"/>
</dbReference>
<dbReference type="InterPro" id="IPR004583">
    <property type="entry name" value="DNA_repair_Rad4"/>
</dbReference>
<dbReference type="InterPro" id="IPR042488">
    <property type="entry name" value="Rad4_BHD3_sf"/>
</dbReference>
<dbReference type="Pfam" id="PF03835">
    <property type="entry name" value="Rad4"/>
    <property type="match status" value="1"/>
</dbReference>
<dbReference type="Gene3D" id="3.30.60.290">
    <property type="entry name" value="Rad4, beta-hairpin domain BHD2"/>
    <property type="match status" value="1"/>
</dbReference>
<evidence type="ECO:0008006" key="12">
    <source>
        <dbReference type="Google" id="ProtNLM"/>
    </source>
</evidence>
<dbReference type="GO" id="GO:0003697">
    <property type="term" value="F:single-stranded DNA binding"/>
    <property type="evidence" value="ECO:0007669"/>
    <property type="project" value="TreeGrafter"/>
</dbReference>
<comment type="similarity">
    <text evidence="2">Belongs to the XPC family.</text>
</comment>
<dbReference type="SMART" id="SM01031">
    <property type="entry name" value="BHD_2"/>
    <property type="match status" value="1"/>
</dbReference>
<feature type="compositionally biased region" description="Basic and acidic residues" evidence="6">
    <location>
        <begin position="889"/>
        <end position="915"/>
    </location>
</feature>
<proteinExistence type="inferred from homology"/>
<keyword evidence="3" id="KW-0227">DNA damage</keyword>
<reference evidence="11" key="2">
    <citation type="submission" date="2015-01" db="EMBL/GenBank/DDBJ databases">
        <title>Evolutionary Origins and Diversification of the Mycorrhizal Mutualists.</title>
        <authorList>
            <consortium name="DOE Joint Genome Institute"/>
            <consortium name="Mycorrhizal Genomics Consortium"/>
            <person name="Kohler A."/>
            <person name="Kuo A."/>
            <person name="Nagy L.G."/>
            <person name="Floudas D."/>
            <person name="Copeland A."/>
            <person name="Barry K.W."/>
            <person name="Cichocki N."/>
            <person name="Veneault-Fourrey C."/>
            <person name="LaButti K."/>
            <person name="Lindquist E.A."/>
            <person name="Lipzen A."/>
            <person name="Lundell T."/>
            <person name="Morin E."/>
            <person name="Murat C."/>
            <person name="Riley R."/>
            <person name="Ohm R."/>
            <person name="Sun H."/>
            <person name="Tunlid A."/>
            <person name="Henrissat B."/>
            <person name="Grigoriev I.V."/>
            <person name="Hibbett D.S."/>
            <person name="Martin F."/>
        </authorList>
    </citation>
    <scope>NUCLEOTIDE SEQUENCE [LARGE SCALE GENOMIC DNA]</scope>
    <source>
        <strain evidence="11">UH-Slu-Lm8-n1</strain>
    </source>
</reference>
<evidence type="ECO:0000256" key="4">
    <source>
        <dbReference type="ARBA" id="ARBA00023204"/>
    </source>
</evidence>
<keyword evidence="11" id="KW-1185">Reference proteome</keyword>
<name>A0A0D0BAW5_9AGAM</name>
<dbReference type="GO" id="GO:0003684">
    <property type="term" value="F:damaged DNA binding"/>
    <property type="evidence" value="ECO:0007669"/>
    <property type="project" value="InterPro"/>
</dbReference>
<organism evidence="10 11">
    <name type="scientific">Suillus luteus UH-Slu-Lm8-n1</name>
    <dbReference type="NCBI Taxonomy" id="930992"/>
    <lineage>
        <taxon>Eukaryota</taxon>
        <taxon>Fungi</taxon>
        <taxon>Dikarya</taxon>
        <taxon>Basidiomycota</taxon>
        <taxon>Agaricomycotina</taxon>
        <taxon>Agaricomycetes</taxon>
        <taxon>Agaricomycetidae</taxon>
        <taxon>Boletales</taxon>
        <taxon>Suillineae</taxon>
        <taxon>Suillaceae</taxon>
        <taxon>Suillus</taxon>
    </lineage>
</organism>
<feature type="region of interest" description="Disordered" evidence="6">
    <location>
        <begin position="240"/>
        <end position="322"/>
    </location>
</feature>
<feature type="compositionally biased region" description="Basic and acidic residues" evidence="6">
    <location>
        <begin position="245"/>
        <end position="263"/>
    </location>
</feature>
<dbReference type="InParanoid" id="A0A0D0BAW5"/>
<feature type="region of interest" description="Disordered" evidence="6">
    <location>
        <begin position="845"/>
        <end position="952"/>
    </location>
</feature>
<dbReference type="PANTHER" id="PTHR12135:SF0">
    <property type="entry name" value="DNA REPAIR PROTEIN COMPLEMENTING XP-C CELLS"/>
    <property type="match status" value="1"/>
</dbReference>
<keyword evidence="5" id="KW-0539">Nucleus</keyword>
<dbReference type="GO" id="GO:0005737">
    <property type="term" value="C:cytoplasm"/>
    <property type="evidence" value="ECO:0007669"/>
    <property type="project" value="TreeGrafter"/>
</dbReference>
<dbReference type="FunFam" id="3.30.70.2460:FF:000001">
    <property type="entry name" value="DNA repair protein Rad4 family"/>
    <property type="match status" value="1"/>
</dbReference>
<dbReference type="PANTHER" id="PTHR12135">
    <property type="entry name" value="DNA REPAIR PROTEIN XP-C / RAD4"/>
    <property type="match status" value="1"/>
</dbReference>
<evidence type="ECO:0000256" key="1">
    <source>
        <dbReference type="ARBA" id="ARBA00004123"/>
    </source>
</evidence>
<keyword evidence="4" id="KW-0234">DNA repair</keyword>
<protein>
    <recommendedName>
        <fullName evidence="12">Rad4-domain-containing protein</fullName>
    </recommendedName>
</protein>
<dbReference type="AlphaFoldDB" id="A0A0D0BAW5"/>
<dbReference type="OrthoDB" id="300780at2759"/>
<dbReference type="InterPro" id="IPR038765">
    <property type="entry name" value="Papain-like_cys_pep_sf"/>
</dbReference>
<comment type="subcellular location">
    <subcellularLocation>
        <location evidence="1">Nucleus</location>
    </subcellularLocation>
</comment>
<dbReference type="InterPro" id="IPR018326">
    <property type="entry name" value="Rad4_beta-hairpin_dom1"/>
</dbReference>
<evidence type="ECO:0000259" key="8">
    <source>
        <dbReference type="SMART" id="SM01031"/>
    </source>
</evidence>
<dbReference type="GO" id="GO:0006298">
    <property type="term" value="P:mismatch repair"/>
    <property type="evidence" value="ECO:0007669"/>
    <property type="project" value="TreeGrafter"/>
</dbReference>
<evidence type="ECO:0000313" key="10">
    <source>
        <dbReference type="EMBL" id="KIK43412.1"/>
    </source>
</evidence>
<evidence type="ECO:0000256" key="2">
    <source>
        <dbReference type="ARBA" id="ARBA00009525"/>
    </source>
</evidence>
<dbReference type="HOGENOM" id="CLU_003639_2_0_1"/>
<feature type="compositionally biased region" description="Polar residues" evidence="6">
    <location>
        <begin position="917"/>
        <end position="934"/>
    </location>
</feature>
<dbReference type="InterPro" id="IPR018328">
    <property type="entry name" value="Rad4_beta-hairpin_dom3"/>
</dbReference>
<feature type="compositionally biased region" description="Polar residues" evidence="6">
    <location>
        <begin position="879"/>
        <end position="888"/>
    </location>
</feature>
<dbReference type="Pfam" id="PF10405">
    <property type="entry name" value="BHD_3"/>
    <property type="match status" value="1"/>
</dbReference>
<evidence type="ECO:0000313" key="11">
    <source>
        <dbReference type="Proteomes" id="UP000054485"/>
    </source>
</evidence>
<sequence length="965" mass="108404">MLDSQSIPGDSSEEEFEWEEVDVPQQIHETNPELELQLEGPAPRGNIEITLYSGKKKDDSKKAAAAAARAERILRTRTHKVHTICLLANARVRNKWLNDELLHARLLSLTPLHLHNGFALIHKSRVPDQNKRGRLFEATITRLVEWWTGTFFSVLPTGHIKNRTFDENERDLALRGNAIFDDEESDDGERIRSPISLMKHALMQSGSRDTSAQLFTALCRALDIPARLVVSLQSIPWQSSVGKSKSADKDRGQKGKQRARDTDVLSQDNDFEGAKEINSQSPAETPGDLSPGEASARVKGKGKAQPVIKLRKPKDYYSENRPSARGISHACVRIATLDPTNTPPVFWTEVFSRADGRWLPVDPIRGFVNKRHVFDPSAENTFRTGVPQENRMTYVVALEEDGFGRDVTARYAKDYTAKVAKVQGVGVGRRKEWWDSVVQLVTRPYRLQRDDTEDTELHNHQLTEGMPTIVAGFKGHPLYALSRHLKRDEVIDPPVELGKFRGEPVYPRSSVISLKTAENWMRQGRVVREGCQPMKMVKQRATTIGRKREMELALEKARTDTHGGDGQEDMQGLYARSQTELYKPEPVIDGKVPKNDFGNIDLYVPSMLPEGSVHIPFKGVAKVAKRLGFDYAEAVTGFEFRNRRAIPIIEGIVVAEENEVIIVEAYLEAENDAEEKAHAKRLDQVHKRWIRLVQGLRIRDRLRKQYASNMDDATPQHWLDTQNAEAHQGEQVCFISIRTCDLDQPGGYLTTADDVVKPFHLPKDQHTVLPSSLLSSTTGDDGAEIDEAVPERSGVAVSYTHPRDSPLHFAQDVQMGEVSADLPSRRSNAMPKSMRELAEDDLRRQASEIAPSDEPERRSRSTPATRTMRGGRAKALMKSGTNTPSKSHSSVERKNGKKRIREDIDSASEDDHRFDNAASTRDGNSTKGNPTTTPGRVLRPRPQKNAAKLREEAELERAFRRAIAE</sequence>